<dbReference type="EMBL" id="RKLQ01000001">
    <property type="protein sequence ID" value="MBX0303714.1"/>
    <property type="molecule type" value="Genomic_DNA"/>
</dbReference>
<dbReference type="Gene3D" id="1.10.443.10">
    <property type="entry name" value="Intergrase catalytic core"/>
    <property type="match status" value="1"/>
</dbReference>
<evidence type="ECO:0000256" key="1">
    <source>
        <dbReference type="ARBA" id="ARBA00023172"/>
    </source>
</evidence>
<dbReference type="PANTHER" id="PTHR30349">
    <property type="entry name" value="PHAGE INTEGRASE-RELATED"/>
    <property type="match status" value="1"/>
</dbReference>
<dbReference type="PROSITE" id="PS51898">
    <property type="entry name" value="TYR_RECOMBINASE"/>
    <property type="match status" value="1"/>
</dbReference>
<dbReference type="Pfam" id="PF00589">
    <property type="entry name" value="Phage_integrase"/>
    <property type="match status" value="1"/>
</dbReference>
<accession>A0A8J7YIJ1</accession>
<dbReference type="PANTHER" id="PTHR30349:SF87">
    <property type="entry name" value="TRANSPOSASE A"/>
    <property type="match status" value="1"/>
</dbReference>
<dbReference type="RefSeq" id="WP_220587907.1">
    <property type="nucleotide sequence ID" value="NZ_RKLQ01000001.1"/>
</dbReference>
<proteinExistence type="predicted"/>
<organism evidence="3 4">
    <name type="scientific">Haloarcula salinisoli</name>
    <dbReference type="NCBI Taxonomy" id="2487746"/>
    <lineage>
        <taxon>Archaea</taxon>
        <taxon>Methanobacteriati</taxon>
        <taxon>Methanobacteriota</taxon>
        <taxon>Stenosarchaea group</taxon>
        <taxon>Halobacteria</taxon>
        <taxon>Halobacteriales</taxon>
        <taxon>Haloarculaceae</taxon>
        <taxon>Haloarcula</taxon>
    </lineage>
</organism>
<evidence type="ECO:0000259" key="2">
    <source>
        <dbReference type="PROSITE" id="PS51898"/>
    </source>
</evidence>
<comment type="caution">
    <text evidence="3">The sequence shown here is derived from an EMBL/GenBank/DDBJ whole genome shotgun (WGS) entry which is preliminary data.</text>
</comment>
<dbReference type="InterPro" id="IPR050090">
    <property type="entry name" value="Tyrosine_recombinase_XerCD"/>
</dbReference>
<evidence type="ECO:0000313" key="3">
    <source>
        <dbReference type="EMBL" id="MBX0303714.1"/>
    </source>
</evidence>
<dbReference type="SUPFAM" id="SSF56349">
    <property type="entry name" value="DNA breaking-rejoining enzymes"/>
    <property type="match status" value="1"/>
</dbReference>
<keyword evidence="4" id="KW-1185">Reference proteome</keyword>
<keyword evidence="1" id="KW-0233">DNA recombination</keyword>
<dbReference type="GO" id="GO:0006310">
    <property type="term" value="P:DNA recombination"/>
    <property type="evidence" value="ECO:0007669"/>
    <property type="project" value="UniProtKB-KW"/>
</dbReference>
<dbReference type="InterPro" id="IPR002104">
    <property type="entry name" value="Integrase_catalytic"/>
</dbReference>
<dbReference type="InterPro" id="IPR013762">
    <property type="entry name" value="Integrase-like_cat_sf"/>
</dbReference>
<protein>
    <submittedName>
        <fullName evidence="3">Site-specific integrase</fullName>
    </submittedName>
</protein>
<dbReference type="InterPro" id="IPR011010">
    <property type="entry name" value="DNA_brk_join_enz"/>
</dbReference>
<dbReference type="Proteomes" id="UP000783863">
    <property type="component" value="Unassembled WGS sequence"/>
</dbReference>
<dbReference type="GO" id="GO:0015074">
    <property type="term" value="P:DNA integration"/>
    <property type="evidence" value="ECO:0007669"/>
    <property type="project" value="InterPro"/>
</dbReference>
<feature type="domain" description="Tyr recombinase" evidence="2">
    <location>
        <begin position="129"/>
        <end position="310"/>
    </location>
</feature>
<reference evidence="3" key="1">
    <citation type="submission" date="2021-06" db="EMBL/GenBank/DDBJ databases">
        <title>Halomicroarcula sp. F24A a new haloarchaeum isolated from saline soil.</title>
        <authorList>
            <person name="Duran-Viseras A."/>
            <person name="Sanchez-Porro C."/>
            <person name="Ventosa A."/>
        </authorList>
    </citation>
    <scope>NUCLEOTIDE SEQUENCE</scope>
    <source>
        <strain evidence="3">F24A</strain>
    </source>
</reference>
<name>A0A8J7YIJ1_9EURY</name>
<dbReference type="GO" id="GO:0003677">
    <property type="term" value="F:DNA binding"/>
    <property type="evidence" value="ECO:0007669"/>
    <property type="project" value="InterPro"/>
</dbReference>
<evidence type="ECO:0000313" key="4">
    <source>
        <dbReference type="Proteomes" id="UP000783863"/>
    </source>
</evidence>
<sequence length="414" mass="47000">MTETRAKVESLRERIQDSSDICEEDREALLAFSDRLYLLKSEYTDYRHEKLLRHCTRIAEQVGDLAAARENRNAAEDIVRWINQTYDNEYTNHDYRTALRIFGRRTTDCDGTPESIDWVPSGTSNSHDPVPDPAEMLKWEEDVIPMTDEARNSRDAALITVAFDAGARSGELQSLTVGDISDAKHGLRIFVDGKKGQRSVTLIPSVPYLQRWLNDHPGSDDPDAPLWSKLSEPEELTYRRFRAIFDDVAKRAGVTKPVTPTNFRKSNASYLAEKGMNQAYIEDRQGRKRGSDATAHYVARFGGEAENEYARMQGVDIEEEEPEPLGPVSCPRCGKDTPRHEPTCVWCNQALDHAGVQALEDEEREVRDALFRFAQEKPELIQDLQRARDFTDLIENNPDLFGDAQSFAEALSEN</sequence>
<dbReference type="AlphaFoldDB" id="A0A8J7YIJ1"/>
<gene>
    <name evidence="3" type="ORF">EGD98_08515</name>
</gene>
<dbReference type="CDD" id="cd00397">
    <property type="entry name" value="DNA_BRE_C"/>
    <property type="match status" value="1"/>
</dbReference>